<organism evidence="2 3">
    <name type="scientific">Sterolibacterium denitrificans</name>
    <dbReference type="NCBI Taxonomy" id="157592"/>
    <lineage>
        <taxon>Bacteria</taxon>
        <taxon>Pseudomonadati</taxon>
        <taxon>Pseudomonadota</taxon>
        <taxon>Betaproteobacteria</taxon>
        <taxon>Nitrosomonadales</taxon>
        <taxon>Sterolibacteriaceae</taxon>
        <taxon>Sterolibacterium</taxon>
    </lineage>
</organism>
<dbReference type="Pfam" id="PF06980">
    <property type="entry name" value="DUF1302"/>
    <property type="match status" value="1"/>
</dbReference>
<feature type="chain" id="PRO_5031236482" description="DUF1302 domain-containing protein" evidence="1">
    <location>
        <begin position="27"/>
        <end position="657"/>
    </location>
</feature>
<sequence>MNRKSTGLVTKVLPALLAMYGGSALAFEPIKLDDGTVIDVSLQVSYQNLKRLAEPLRMENYKTEYSRSPGVVKKTWPLTGSMWGPAVDVFTQMESKNNTDDGQLVANKHGTISNRVSALMDVNVTKDNYRAFARVNAFRDAKLFQTNDHNAPGTFNGTGPHNEYSEEARRLIGQRTRLLDAYVQGRWKLGDDGSYPLFVKVGRQVVNWGEGLFFQGIGSSMNPMDQVKGMTPGVPAQEAFLPTEQIYGTLGISEKLTVMAYKKWRFRETELAPVGTYFSASDFLGPGASFQSAFPWEGLAGFNGSNLAAQLQLLPNTSPITIPLGWLQLGGLNGWGNYGAWRAEDIGRTSKGQWGLAAKYQLTDMTDVGLYYLNYTETVGFPEFGFGTPYAKKGGGLAYFDGPNPNPNAQILEYLINALTPFNSNFAVRYMNDVKLLGGSFSTLFGDWQVAGELSYRRGAPMMINNLHYNLARANITSGNVSFLRAWSGGNFLWGATRADNVILGGELALQHLNSFEKPGYSVNPWILNQVKTNPKFAGMSVEDVIGPAEPRFDKNAAAYVVRAQFDYTPWPEWDLSIPVFYWRQLVGNGAVQGGWNSGLMGKGSARTSIDANFTYRQNLTLGVSATWWLGDYDLRSHTMNSYSDRDLVAFNATYHF</sequence>
<accession>A0A7Z7HU32</accession>
<name>A0A7Z7HU32_9PROT</name>
<dbReference type="EMBL" id="LT837803">
    <property type="protein sequence ID" value="SMB32111.1"/>
    <property type="molecule type" value="Genomic_DNA"/>
</dbReference>
<feature type="signal peptide" evidence="1">
    <location>
        <begin position="1"/>
        <end position="26"/>
    </location>
</feature>
<reference evidence="2" key="1">
    <citation type="submission" date="2017-03" db="EMBL/GenBank/DDBJ databases">
        <authorList>
            <consortium name="AG Boll"/>
        </authorList>
    </citation>
    <scope>NUCLEOTIDE SEQUENCE [LARGE SCALE GENOMIC DNA]</scope>
    <source>
        <strain evidence="2">Chol</strain>
    </source>
</reference>
<protein>
    <recommendedName>
        <fullName evidence="4">DUF1302 domain-containing protein</fullName>
    </recommendedName>
</protein>
<evidence type="ECO:0000256" key="1">
    <source>
        <dbReference type="SAM" id="SignalP"/>
    </source>
</evidence>
<dbReference type="RefSeq" id="WP_154717264.1">
    <property type="nucleotide sequence ID" value="NZ_LT837803.1"/>
</dbReference>
<evidence type="ECO:0008006" key="4">
    <source>
        <dbReference type="Google" id="ProtNLM"/>
    </source>
</evidence>
<dbReference type="InterPro" id="IPR010727">
    <property type="entry name" value="DUF1302"/>
</dbReference>
<dbReference type="AlphaFoldDB" id="A0A7Z7HU32"/>
<keyword evidence="3" id="KW-1185">Reference proteome</keyword>
<evidence type="ECO:0000313" key="2">
    <source>
        <dbReference type="EMBL" id="SMB32111.1"/>
    </source>
</evidence>
<gene>
    <name evidence="2" type="ORF">SDENCHOL_21285</name>
</gene>
<proteinExistence type="predicted"/>
<keyword evidence="1" id="KW-0732">Signal</keyword>
<dbReference type="Proteomes" id="UP000242886">
    <property type="component" value="Chromosome SDENCHOL"/>
</dbReference>
<evidence type="ECO:0000313" key="3">
    <source>
        <dbReference type="Proteomes" id="UP000242886"/>
    </source>
</evidence>